<dbReference type="GO" id="GO:0043122">
    <property type="term" value="P:regulation of canonical NF-kappaB signal transduction"/>
    <property type="evidence" value="ECO:0007669"/>
    <property type="project" value="TreeGrafter"/>
</dbReference>
<dbReference type="GO" id="GO:0008270">
    <property type="term" value="F:zinc ion binding"/>
    <property type="evidence" value="ECO:0007669"/>
    <property type="project" value="UniProtKB-KW"/>
</dbReference>
<dbReference type="Proteomes" id="UP001209878">
    <property type="component" value="Unassembled WGS sequence"/>
</dbReference>
<proteinExistence type="predicted"/>
<dbReference type="PROSITE" id="PS51081">
    <property type="entry name" value="ZF_SIAH"/>
    <property type="match status" value="1"/>
</dbReference>
<dbReference type="PROSITE" id="PS00518">
    <property type="entry name" value="ZF_RING_1"/>
    <property type="match status" value="1"/>
</dbReference>
<feature type="domain" description="TRAF-type" evidence="10">
    <location>
        <begin position="106"/>
        <end position="149"/>
    </location>
</feature>
<dbReference type="FunFam" id="3.30.40.10:FF:000179">
    <property type="entry name" value="TNF receptor-associated factor"/>
    <property type="match status" value="1"/>
</dbReference>
<dbReference type="GO" id="GO:0031663">
    <property type="term" value="P:lipopolysaccharide-mediated signaling pathway"/>
    <property type="evidence" value="ECO:0007669"/>
    <property type="project" value="TreeGrafter"/>
</dbReference>
<dbReference type="InterPro" id="IPR049342">
    <property type="entry name" value="TRAF1-6_MATH_dom"/>
</dbReference>
<protein>
    <recommendedName>
        <fullName evidence="14">RING-type E3 ubiquitin transferase</fullName>
    </recommendedName>
</protein>
<evidence type="ECO:0000259" key="8">
    <source>
        <dbReference type="PROSITE" id="PS50089"/>
    </source>
</evidence>
<dbReference type="PANTHER" id="PTHR10131">
    <property type="entry name" value="TNF RECEPTOR ASSOCIATED FACTOR"/>
    <property type="match status" value="1"/>
</dbReference>
<feature type="domain" description="RING-type" evidence="8">
    <location>
        <begin position="23"/>
        <end position="63"/>
    </location>
</feature>
<dbReference type="EMBL" id="JAODUO010000485">
    <property type="protein sequence ID" value="KAK2179524.1"/>
    <property type="molecule type" value="Genomic_DNA"/>
</dbReference>
<feature type="domain" description="TRAF-type" evidence="10">
    <location>
        <begin position="160"/>
        <end position="209"/>
    </location>
</feature>
<dbReference type="GO" id="GO:0045087">
    <property type="term" value="P:innate immune response"/>
    <property type="evidence" value="ECO:0007669"/>
    <property type="project" value="TreeGrafter"/>
</dbReference>
<evidence type="ECO:0000259" key="11">
    <source>
        <dbReference type="PROSITE" id="PS51081"/>
    </source>
</evidence>
<evidence type="ECO:0000313" key="13">
    <source>
        <dbReference type="Proteomes" id="UP001209878"/>
    </source>
</evidence>
<dbReference type="GO" id="GO:0061630">
    <property type="term" value="F:ubiquitin protein ligase activity"/>
    <property type="evidence" value="ECO:0007669"/>
    <property type="project" value="TreeGrafter"/>
</dbReference>
<evidence type="ECO:0000256" key="5">
    <source>
        <dbReference type="ARBA" id="ARBA00022771"/>
    </source>
</evidence>
<feature type="domain" description="MATH" evidence="9">
    <location>
        <begin position="331"/>
        <end position="480"/>
    </location>
</feature>
<dbReference type="Gene3D" id="2.60.210.10">
    <property type="entry name" value="Apoptosis, Tumor Necrosis Factor Receptor Associated Protein 2, Chain A"/>
    <property type="match status" value="1"/>
</dbReference>
<evidence type="ECO:0000256" key="6">
    <source>
        <dbReference type="ARBA" id="ARBA00022833"/>
    </source>
</evidence>
<dbReference type="Pfam" id="PF21355">
    <property type="entry name" value="TRAF-mep_MATH"/>
    <property type="match status" value="1"/>
</dbReference>
<dbReference type="PIRSF" id="PIRSF015614">
    <property type="entry name" value="TRAF"/>
    <property type="match status" value="1"/>
</dbReference>
<dbReference type="InterPro" id="IPR018957">
    <property type="entry name" value="Znf_C3HC4_RING-type"/>
</dbReference>
<dbReference type="PROSITE" id="PS50145">
    <property type="entry name" value="ZF_TRAF"/>
    <property type="match status" value="2"/>
</dbReference>
<dbReference type="PROSITE" id="PS50089">
    <property type="entry name" value="ZF_RING_2"/>
    <property type="match status" value="1"/>
</dbReference>
<feature type="domain" description="SIAH-type" evidence="11">
    <location>
        <begin position="83"/>
        <end position="140"/>
    </location>
</feature>
<evidence type="ECO:0008006" key="14">
    <source>
        <dbReference type="Google" id="ProtNLM"/>
    </source>
</evidence>
<evidence type="ECO:0000256" key="2">
    <source>
        <dbReference type="ARBA" id="ARBA00022490"/>
    </source>
</evidence>
<dbReference type="InterPro" id="IPR013010">
    <property type="entry name" value="Znf_SIAH"/>
</dbReference>
<dbReference type="InterPro" id="IPR002083">
    <property type="entry name" value="MATH/TRAF_dom"/>
</dbReference>
<dbReference type="GO" id="GO:0005737">
    <property type="term" value="C:cytoplasm"/>
    <property type="evidence" value="ECO:0007669"/>
    <property type="project" value="UniProtKB-SubCell"/>
</dbReference>
<dbReference type="InterPro" id="IPR001293">
    <property type="entry name" value="Znf_TRAF"/>
</dbReference>
<dbReference type="Pfam" id="PF02176">
    <property type="entry name" value="zf-TRAF"/>
    <property type="match status" value="1"/>
</dbReference>
<keyword evidence="6 7" id="KW-0862">Zinc</keyword>
<dbReference type="PROSITE" id="PS50144">
    <property type="entry name" value="MATH"/>
    <property type="match status" value="1"/>
</dbReference>
<evidence type="ECO:0000256" key="7">
    <source>
        <dbReference type="PROSITE-ProRule" id="PRU00207"/>
    </source>
</evidence>
<dbReference type="InterPro" id="IPR001841">
    <property type="entry name" value="Znf_RING"/>
</dbReference>
<keyword evidence="5 7" id="KW-0863">Zinc-finger</keyword>
<gene>
    <name evidence="12" type="ORF">NP493_486g01005</name>
</gene>
<comment type="caution">
    <text evidence="12">The sequence shown here is derived from an EMBL/GenBank/DDBJ whole genome shotgun (WGS) entry which is preliminary data.</text>
</comment>
<name>A0AAD9KXK3_RIDPI</name>
<evidence type="ECO:0000256" key="3">
    <source>
        <dbReference type="ARBA" id="ARBA00022723"/>
    </source>
</evidence>
<feature type="zinc finger region" description="TRAF-type" evidence="7">
    <location>
        <begin position="160"/>
        <end position="209"/>
    </location>
</feature>
<reference evidence="12" key="1">
    <citation type="journal article" date="2023" name="Mol. Biol. Evol.">
        <title>Third-Generation Sequencing Reveals the Adaptive Role of the Epigenome in Three Deep-Sea Polychaetes.</title>
        <authorList>
            <person name="Perez M."/>
            <person name="Aroh O."/>
            <person name="Sun Y."/>
            <person name="Lan Y."/>
            <person name="Juniper S.K."/>
            <person name="Young C.R."/>
            <person name="Angers B."/>
            <person name="Qian P.Y."/>
        </authorList>
    </citation>
    <scope>NUCLEOTIDE SEQUENCE</scope>
    <source>
        <strain evidence="12">R07B-5</strain>
    </source>
</reference>
<evidence type="ECO:0000259" key="9">
    <source>
        <dbReference type="PROSITE" id="PS50144"/>
    </source>
</evidence>
<organism evidence="12 13">
    <name type="scientific">Ridgeia piscesae</name>
    <name type="common">Tubeworm</name>
    <dbReference type="NCBI Taxonomy" id="27915"/>
    <lineage>
        <taxon>Eukaryota</taxon>
        <taxon>Metazoa</taxon>
        <taxon>Spiralia</taxon>
        <taxon>Lophotrochozoa</taxon>
        <taxon>Annelida</taxon>
        <taxon>Polychaeta</taxon>
        <taxon>Sedentaria</taxon>
        <taxon>Canalipalpata</taxon>
        <taxon>Sabellida</taxon>
        <taxon>Siboglinidae</taxon>
        <taxon>Ridgeia</taxon>
    </lineage>
</organism>
<dbReference type="SUPFAM" id="SSF57850">
    <property type="entry name" value="RING/U-box"/>
    <property type="match status" value="1"/>
</dbReference>
<dbReference type="SUPFAM" id="SSF49599">
    <property type="entry name" value="TRAF domain-like"/>
    <property type="match status" value="3"/>
</dbReference>
<dbReference type="PANTHER" id="PTHR10131:SF152">
    <property type="entry name" value="TNF RECEPTOR-ASSOCIATED FACTOR 6"/>
    <property type="match status" value="1"/>
</dbReference>
<dbReference type="GO" id="GO:0042981">
    <property type="term" value="P:regulation of apoptotic process"/>
    <property type="evidence" value="ECO:0007669"/>
    <property type="project" value="InterPro"/>
</dbReference>
<feature type="zinc finger region" description="TRAF-type" evidence="7">
    <location>
        <begin position="106"/>
        <end position="149"/>
    </location>
</feature>
<dbReference type="CDD" id="cd00270">
    <property type="entry name" value="MATH_TRAF_C"/>
    <property type="match status" value="1"/>
</dbReference>
<keyword evidence="13" id="KW-1185">Reference proteome</keyword>
<evidence type="ECO:0000259" key="10">
    <source>
        <dbReference type="PROSITE" id="PS50145"/>
    </source>
</evidence>
<sequence length="483" mass="55358">MAAVKPEGYDYEFYPPADAKYMCPVCLMVLREPVQTNCGHRFCGACIQRWIREKGSVKCPVCNIRVTETSIFNDNCVKREIGALTVRCPNAAKGCTNIIELSNVESHEQQCEFMFVRCANNCGTFVYRADLAHHMTYDCSRRTVKCKFCHNDVLYNKEESHRLECPDMRIRCQLCEEEIPRQKVFEHNKKQCPKAMVTCSFEHFGCKTEKLNLPSAATPQIMSGLSSLCQSDNFLRTLNRPGVLSSGASSVETLHSEQCCFEADTAQPQFGSDLLSTTSLLSDQEFQEELKKKTQYNAIMEARVEKLERLVEEQGARLKYYKQCVESRFCNGTYVWKIKDFFRLRNEATQGRITALHSTGFYCSVYGYKICIRINLNGVESGFATHISLFVHFMKGEYDDILEWPFRGRITLSILDQNDNYEKRRDIMETLEANPELAAFQRPTTSRNHKGFGYIEFASIPQIESSTYIKNDALFVKASILSK</sequence>
<comment type="subcellular location">
    <subcellularLocation>
        <location evidence="1">Cytoplasm</location>
    </subcellularLocation>
</comment>
<evidence type="ECO:0000313" key="12">
    <source>
        <dbReference type="EMBL" id="KAK2179524.1"/>
    </source>
</evidence>
<evidence type="ECO:0000256" key="1">
    <source>
        <dbReference type="ARBA" id="ARBA00004496"/>
    </source>
</evidence>
<dbReference type="InterPro" id="IPR013083">
    <property type="entry name" value="Znf_RING/FYVE/PHD"/>
</dbReference>
<keyword evidence="2" id="KW-0963">Cytoplasm</keyword>
<keyword evidence="3 7" id="KW-0479">Metal-binding</keyword>
<dbReference type="SMART" id="SM00184">
    <property type="entry name" value="RING"/>
    <property type="match status" value="1"/>
</dbReference>
<dbReference type="InterPro" id="IPR008974">
    <property type="entry name" value="TRAF-like"/>
</dbReference>
<dbReference type="InterPro" id="IPR017907">
    <property type="entry name" value="Znf_RING_CS"/>
</dbReference>
<dbReference type="InterPro" id="IPR012227">
    <property type="entry name" value="TNF_rcpt-assoc_TRAF_met"/>
</dbReference>
<evidence type="ECO:0000256" key="4">
    <source>
        <dbReference type="ARBA" id="ARBA00022737"/>
    </source>
</evidence>
<accession>A0AAD9KXK3</accession>
<keyword evidence="4" id="KW-0677">Repeat</keyword>
<dbReference type="Gene3D" id="3.30.40.10">
    <property type="entry name" value="Zinc/RING finger domain, C3HC4 (zinc finger)"/>
    <property type="match status" value="2"/>
</dbReference>
<dbReference type="Pfam" id="PF00097">
    <property type="entry name" value="zf-C3HC4"/>
    <property type="match status" value="1"/>
</dbReference>
<dbReference type="AlphaFoldDB" id="A0AAD9KXK3"/>